<evidence type="ECO:0000259" key="5">
    <source>
        <dbReference type="Pfam" id="PF05729"/>
    </source>
</evidence>
<keyword evidence="2" id="KW-0677">Repeat</keyword>
<evidence type="ECO:0000313" key="7">
    <source>
        <dbReference type="EMBL" id="KAK2192263.1"/>
    </source>
</evidence>
<dbReference type="Gene3D" id="3.40.50.300">
    <property type="entry name" value="P-loop containing nucleotide triphosphate hydrolases"/>
    <property type="match status" value="1"/>
</dbReference>
<dbReference type="Pfam" id="PF25469">
    <property type="entry name" value="WHD_NWD1"/>
    <property type="match status" value="1"/>
</dbReference>
<dbReference type="SUPFAM" id="SSF52540">
    <property type="entry name" value="P-loop containing nucleoside triphosphate hydrolases"/>
    <property type="match status" value="1"/>
</dbReference>
<reference evidence="7" key="1">
    <citation type="journal article" date="2023" name="Mol. Biol. Evol.">
        <title>Third-Generation Sequencing Reveals the Adaptive Role of the Epigenome in Three Deep-Sea Polychaetes.</title>
        <authorList>
            <person name="Perez M."/>
            <person name="Aroh O."/>
            <person name="Sun Y."/>
            <person name="Lan Y."/>
            <person name="Juniper S.K."/>
            <person name="Young C.R."/>
            <person name="Angers B."/>
            <person name="Qian P.Y."/>
        </authorList>
    </citation>
    <scope>NUCLEOTIDE SEQUENCE</scope>
    <source>
        <strain evidence="7">R07B-5</strain>
    </source>
</reference>
<feature type="repeat" description="WD" evidence="3">
    <location>
        <begin position="1166"/>
        <end position="1207"/>
    </location>
</feature>
<dbReference type="InterPro" id="IPR007111">
    <property type="entry name" value="NACHT_NTPase"/>
</dbReference>
<keyword evidence="1 3" id="KW-0853">WD repeat</keyword>
<feature type="repeat" description="WD" evidence="3">
    <location>
        <begin position="1082"/>
        <end position="1123"/>
    </location>
</feature>
<feature type="domain" description="NWD1/2-like winged helix-turn-helix" evidence="6">
    <location>
        <begin position="744"/>
        <end position="861"/>
    </location>
</feature>
<dbReference type="InterPro" id="IPR036322">
    <property type="entry name" value="WD40_repeat_dom_sf"/>
</dbReference>
<organism evidence="7 8">
    <name type="scientific">Ridgeia piscesae</name>
    <name type="common">Tubeworm</name>
    <dbReference type="NCBI Taxonomy" id="27915"/>
    <lineage>
        <taxon>Eukaryota</taxon>
        <taxon>Metazoa</taxon>
        <taxon>Spiralia</taxon>
        <taxon>Lophotrochozoa</taxon>
        <taxon>Annelida</taxon>
        <taxon>Polychaeta</taxon>
        <taxon>Sedentaria</taxon>
        <taxon>Canalipalpata</taxon>
        <taxon>Sabellida</taxon>
        <taxon>Siboglinidae</taxon>
        <taxon>Ridgeia</taxon>
    </lineage>
</organism>
<evidence type="ECO:0000256" key="4">
    <source>
        <dbReference type="SAM" id="MobiDB-lite"/>
    </source>
</evidence>
<comment type="caution">
    <text evidence="7">The sequence shown here is derived from an EMBL/GenBank/DDBJ whole genome shotgun (WGS) entry which is preliminary data.</text>
</comment>
<dbReference type="PROSITE" id="PS50294">
    <property type="entry name" value="WD_REPEATS_REGION"/>
    <property type="match status" value="1"/>
</dbReference>
<dbReference type="EMBL" id="JAODUO010000035">
    <property type="protein sequence ID" value="KAK2192263.1"/>
    <property type="molecule type" value="Genomic_DNA"/>
</dbReference>
<keyword evidence="8" id="KW-1185">Reference proteome</keyword>
<dbReference type="Pfam" id="PF00400">
    <property type="entry name" value="WD40"/>
    <property type="match status" value="3"/>
</dbReference>
<evidence type="ECO:0000256" key="2">
    <source>
        <dbReference type="ARBA" id="ARBA00022737"/>
    </source>
</evidence>
<feature type="compositionally biased region" description="Low complexity" evidence="4">
    <location>
        <begin position="156"/>
        <end position="298"/>
    </location>
</feature>
<dbReference type="InterPro" id="IPR015943">
    <property type="entry name" value="WD40/YVTN_repeat-like_dom_sf"/>
</dbReference>
<dbReference type="Pfam" id="PF05729">
    <property type="entry name" value="NACHT"/>
    <property type="match status" value="1"/>
</dbReference>
<dbReference type="PROSITE" id="PS50082">
    <property type="entry name" value="WD_REPEATS_2"/>
    <property type="match status" value="2"/>
</dbReference>
<dbReference type="PANTHER" id="PTHR19871">
    <property type="entry name" value="BETA TRANSDUCIN-RELATED PROTEIN"/>
    <property type="match status" value="1"/>
</dbReference>
<dbReference type="InterPro" id="IPR057588">
    <property type="entry name" value="NWD1/2-like_WH"/>
</dbReference>
<evidence type="ECO:0000256" key="1">
    <source>
        <dbReference type="ARBA" id="ARBA00022574"/>
    </source>
</evidence>
<dbReference type="InterPro" id="IPR052752">
    <property type="entry name" value="NACHT-WD_repeat"/>
</dbReference>
<dbReference type="Gene3D" id="2.130.10.10">
    <property type="entry name" value="YVTN repeat-like/Quinoprotein amine dehydrogenase"/>
    <property type="match status" value="1"/>
</dbReference>
<dbReference type="Proteomes" id="UP001209878">
    <property type="component" value="Unassembled WGS sequence"/>
</dbReference>
<accession>A0AAD9UJW2</accession>
<dbReference type="SUPFAM" id="SSF50978">
    <property type="entry name" value="WD40 repeat-like"/>
    <property type="match status" value="1"/>
</dbReference>
<evidence type="ECO:0000259" key="6">
    <source>
        <dbReference type="Pfam" id="PF25469"/>
    </source>
</evidence>
<feature type="domain" description="NACHT" evidence="5">
    <location>
        <begin position="519"/>
        <end position="690"/>
    </location>
</feature>
<evidence type="ECO:0000313" key="8">
    <source>
        <dbReference type="Proteomes" id="UP001209878"/>
    </source>
</evidence>
<feature type="region of interest" description="Disordered" evidence="4">
    <location>
        <begin position="156"/>
        <end position="303"/>
    </location>
</feature>
<dbReference type="SMART" id="SM00320">
    <property type="entry name" value="WD40"/>
    <property type="match status" value="4"/>
</dbReference>
<dbReference type="AlphaFoldDB" id="A0AAD9UJW2"/>
<gene>
    <name evidence="7" type="ORF">NP493_35g01023</name>
</gene>
<proteinExistence type="predicted"/>
<dbReference type="PANTHER" id="PTHR19871:SF41">
    <property type="entry name" value="NACHT DOMAIN- AND WD REPEAT-CONTAINING PROTEIN 1-LIKE"/>
    <property type="match status" value="1"/>
</dbReference>
<sequence>MSTSDFEFERRSLWQTVLPELQLRLIPQGIDVQLVDLQHGSLVDHVYDRHTFDRHITELAVCHRTSIGPFFLCLIGDRRGLVLLPSVIEDEEFIHIRNAIFETGKDVKLTNEWYVRDDNAVPPVYSLQPITKKFKHFSCGQSQSVTVSHSQSQSVTVSHSQSQSVTVSHSQSQSLTVSHSQSQPVSDSHSQSQSVTVTHSQSQSVTASHSQSQPVTVSHSQSQSVTVSHSQSQSLTVSHSQSQSVTVSHSHSQSVTVSHSQSQSVTASHSQSQPVTASHSQSQSVTVSHSHSQAVSTSPETSHDVERWIDTFHRLQDMLQAGATTCFRDGKINQEHEYKQQKYFMSGVEQEIQQALEISTTDCLFAMRTFKDIISTDEAACRFTDLTSDRKLDAYAHARMQTLRDILSTKLADDNLCHFNVAWHRAGLTPEECPEHADYIDDFSSSLVERLTTLIERRIDNRLLVGIYSTDKRHVFSDALPHCLRCLRLSSQTYPELSHTEDRIRGLLQTGACREHQAVLVYAPEGSGKSVLLSRVCLLALELFGKDTIVIMRYVGITSRLKSRSQSLRDLLSSICTQLDFLLNHHMDLMKDDVERLLSYYYSLLNRVSKSGRHLLIMLDGIDQLKSTLQSDDVNINWLAGKLMPKVHIILSFNTTPSNADVSRTFVSKFVYSDYLVPVGRLTAKEMEKTFCCELTRRGRRVTDSQQKAIRNAVKTATTPLLVRLIQEEALRWPSHFTPTSLPESVDGAIARRLERLERKYGALLVGQIARYISSASSGLSELELLDVLSCNTEILHLAGQTDWGSPILRFPFSLWQEIRIDLGLFLEERFIDCKTLLCWSHQSIWHVIVQRYFTRVDKIKQSHKDIADLFLDSWAVNKQVSPDLSAGWRCISQQPLLYSEAKYNLRRLSELWYQLLHAGDIDGLKENCFCNYDYLLAGMHARSVSCLISALEKGFCHVLDAEIHVILRCVVHAKRILLRDPLQLASELIGRLRQVKEYYPNHIDSLVQQCMEWCDSYNLPLLVPLSSWLPDPRTPLVTSVDCPDGVQRLCVTPNGQHMFCTTPKNEVYMYHVPSKKLIRTFAGHRAPLTAVALTRSNKFVLSASMDRSVRMSEINSGKAVHVFKDHGDGVLCLLLTMADDYVITGSRDCYFRVISLDTGQVVHSKKEHTGPVTCLSLNAKNTILLTASSDRCVKTWTFDDLELLSVIDENITSGIATMALSVDNTFLILGLDDQSLIVKSFTTGTDVHQLKGHKGKRHGEFVDLWT</sequence>
<dbReference type="InterPro" id="IPR027417">
    <property type="entry name" value="P-loop_NTPase"/>
</dbReference>
<evidence type="ECO:0008006" key="9">
    <source>
        <dbReference type="Google" id="ProtNLM"/>
    </source>
</evidence>
<dbReference type="InterPro" id="IPR001680">
    <property type="entry name" value="WD40_rpt"/>
</dbReference>
<name>A0AAD9UJW2_RIDPI</name>
<evidence type="ECO:0000256" key="3">
    <source>
        <dbReference type="PROSITE-ProRule" id="PRU00221"/>
    </source>
</evidence>
<protein>
    <recommendedName>
        <fullName evidence="9">NACHT domain-containing protein</fullName>
    </recommendedName>
</protein>